<evidence type="ECO:0000313" key="4">
    <source>
        <dbReference type="Proteomes" id="UP000199045"/>
    </source>
</evidence>
<dbReference type="STRING" id="104663.SAMN04488121_101274"/>
<dbReference type="RefSeq" id="WP_089828439.1">
    <property type="nucleotide sequence ID" value="NZ_FNBN01000001.1"/>
</dbReference>
<evidence type="ECO:0000256" key="1">
    <source>
        <dbReference type="SAM" id="Phobius"/>
    </source>
</evidence>
<sequence length="208" mass="24662">MFLIYGRRTANIRNYTNHNYLCQNCKDFDLEIKVYREYFHVFFIPIFPTSFKDVKIRCNNCGQLKWIDSLQKQYEESIKTPFYLYAGLIIIAGLILWISVANRNTQKEKAAFVAGPRTGDVYTIRNKESDTMTYYFLKVSRINGDTIYTYHNTLEYSKFVSKFNDGDFFTTEEEVIYTKKELQEMLDKGEINSVDRNYGTDKGFDRIR</sequence>
<organism evidence="3 4">
    <name type="scientific">Chitinophaga filiformis</name>
    <name type="common">Myxococcus filiformis</name>
    <name type="synonym">Flexibacter filiformis</name>
    <dbReference type="NCBI Taxonomy" id="104663"/>
    <lineage>
        <taxon>Bacteria</taxon>
        <taxon>Pseudomonadati</taxon>
        <taxon>Bacteroidota</taxon>
        <taxon>Chitinophagia</taxon>
        <taxon>Chitinophagales</taxon>
        <taxon>Chitinophagaceae</taxon>
        <taxon>Chitinophaga</taxon>
    </lineage>
</organism>
<dbReference type="AlphaFoldDB" id="A0A1G7H267"/>
<keyword evidence="1" id="KW-1133">Transmembrane helix</keyword>
<accession>A0A1G7H267</accession>
<protein>
    <recommendedName>
        <fullName evidence="2">Zinc-ribbon 15 domain-containing protein</fullName>
    </recommendedName>
</protein>
<gene>
    <name evidence="3" type="ORF">SAMN04488121_101274</name>
</gene>
<dbReference type="InterPro" id="IPR031493">
    <property type="entry name" value="Zinc_ribbon_15"/>
</dbReference>
<feature type="domain" description="Zinc-ribbon 15" evidence="2">
    <location>
        <begin position="21"/>
        <end position="64"/>
    </location>
</feature>
<proteinExistence type="predicted"/>
<evidence type="ECO:0000259" key="2">
    <source>
        <dbReference type="Pfam" id="PF17032"/>
    </source>
</evidence>
<evidence type="ECO:0000313" key="3">
    <source>
        <dbReference type="EMBL" id="SDE94532.1"/>
    </source>
</evidence>
<dbReference type="Pfam" id="PF17032">
    <property type="entry name" value="Zn_ribbon_15"/>
    <property type="match status" value="1"/>
</dbReference>
<dbReference type="OrthoDB" id="766141at2"/>
<dbReference type="Proteomes" id="UP000199045">
    <property type="component" value="Unassembled WGS sequence"/>
</dbReference>
<keyword evidence="1" id="KW-0812">Transmembrane</keyword>
<keyword evidence="1" id="KW-0472">Membrane</keyword>
<dbReference type="EMBL" id="FNBN01000001">
    <property type="protein sequence ID" value="SDE94532.1"/>
    <property type="molecule type" value="Genomic_DNA"/>
</dbReference>
<reference evidence="3 4" key="1">
    <citation type="submission" date="2016-10" db="EMBL/GenBank/DDBJ databases">
        <authorList>
            <person name="de Groot N.N."/>
        </authorList>
    </citation>
    <scope>NUCLEOTIDE SEQUENCE [LARGE SCALE GENOMIC DNA]</scope>
    <source>
        <strain evidence="3 4">DSM 527</strain>
    </source>
</reference>
<name>A0A1G7H267_CHIFI</name>
<feature type="transmembrane region" description="Helical" evidence="1">
    <location>
        <begin position="82"/>
        <end position="100"/>
    </location>
</feature>